<evidence type="ECO:0000313" key="5">
    <source>
        <dbReference type="EMBL" id="RST31301.1"/>
    </source>
</evidence>
<dbReference type="Gene3D" id="1.10.10.10">
    <property type="entry name" value="Winged helix-like DNA-binding domain superfamily/Winged helix DNA-binding domain"/>
    <property type="match status" value="1"/>
</dbReference>
<evidence type="ECO:0000256" key="1">
    <source>
        <dbReference type="ARBA" id="ARBA00023015"/>
    </source>
</evidence>
<sequence>MENPLLRKLERFTKLSADDREALDRLASQRIRRRRHREDMIHEGDKPDHVNPILEGWACRYKMLADGRRQILAFLVPGDLCDLHVYILREMDHSIGTITPVKHAEITLEDFDRAIDGRHRVMQALWWDTLVTAAVQREWTTDIGQRSAIERIAHLLLELFYRLESVGLTNGNACELPLTQAEIAEAMGMTPVHANRVLQELRGMGVIELSSKRLVIPDRAALGRIAHFNPNYLHLQRDGSHLDAND</sequence>
<accession>A0A429VBP5</accession>
<protein>
    <submittedName>
        <fullName evidence="5">Crp/Fnr family transcriptional regulator</fullName>
    </submittedName>
</protein>
<dbReference type="Pfam" id="PF13545">
    <property type="entry name" value="HTH_Crp_2"/>
    <property type="match status" value="1"/>
</dbReference>
<dbReference type="RefSeq" id="WP_126719129.1">
    <property type="nucleotide sequence ID" value="NZ_RWJF01000001.1"/>
</dbReference>
<dbReference type="InterPro" id="IPR018490">
    <property type="entry name" value="cNMP-bd_dom_sf"/>
</dbReference>
<dbReference type="Pfam" id="PF00027">
    <property type="entry name" value="cNMP_binding"/>
    <property type="match status" value="1"/>
</dbReference>
<proteinExistence type="predicted"/>
<dbReference type="PROSITE" id="PS51063">
    <property type="entry name" value="HTH_CRP_2"/>
    <property type="match status" value="1"/>
</dbReference>
<dbReference type="GO" id="GO:0003677">
    <property type="term" value="F:DNA binding"/>
    <property type="evidence" value="ECO:0007669"/>
    <property type="project" value="UniProtKB-KW"/>
</dbReference>
<dbReference type="EMBL" id="RWJF01000001">
    <property type="protein sequence ID" value="RST31301.1"/>
    <property type="molecule type" value="Genomic_DNA"/>
</dbReference>
<organism evidence="5 6">
    <name type="scientific">Sphingomonas ginkgonis</name>
    <dbReference type="NCBI Taxonomy" id="2315330"/>
    <lineage>
        <taxon>Bacteria</taxon>
        <taxon>Pseudomonadati</taxon>
        <taxon>Pseudomonadota</taxon>
        <taxon>Alphaproteobacteria</taxon>
        <taxon>Sphingomonadales</taxon>
        <taxon>Sphingomonadaceae</taxon>
        <taxon>Sphingomonas</taxon>
    </lineage>
</organism>
<dbReference type="AlphaFoldDB" id="A0A429VBP5"/>
<dbReference type="GO" id="GO:0006355">
    <property type="term" value="P:regulation of DNA-templated transcription"/>
    <property type="evidence" value="ECO:0007669"/>
    <property type="project" value="InterPro"/>
</dbReference>
<dbReference type="SMART" id="SM00419">
    <property type="entry name" value="HTH_CRP"/>
    <property type="match status" value="1"/>
</dbReference>
<reference evidence="5 6" key="1">
    <citation type="submission" date="2018-12" db="EMBL/GenBank/DDBJ databases">
        <title>Sphingomonas sp. HMF7854 Genome sequencing and assembly.</title>
        <authorList>
            <person name="Cha I."/>
            <person name="Kang H."/>
            <person name="Kim H."/>
            <person name="Kang J."/>
            <person name="Joh K."/>
        </authorList>
    </citation>
    <scope>NUCLEOTIDE SEQUENCE [LARGE SCALE GENOMIC DNA]</scope>
    <source>
        <strain evidence="5 6">HMF7854</strain>
    </source>
</reference>
<evidence type="ECO:0000256" key="2">
    <source>
        <dbReference type="ARBA" id="ARBA00023125"/>
    </source>
</evidence>
<dbReference type="InterPro" id="IPR036388">
    <property type="entry name" value="WH-like_DNA-bd_sf"/>
</dbReference>
<dbReference type="InterPro" id="IPR036390">
    <property type="entry name" value="WH_DNA-bd_sf"/>
</dbReference>
<keyword evidence="2" id="KW-0238">DNA-binding</keyword>
<name>A0A429VBP5_9SPHN</name>
<gene>
    <name evidence="5" type="ORF">HMF7854_10980</name>
</gene>
<keyword evidence="3" id="KW-0804">Transcription</keyword>
<dbReference type="InterPro" id="IPR012318">
    <property type="entry name" value="HTH_CRP"/>
</dbReference>
<dbReference type="CDD" id="cd00038">
    <property type="entry name" value="CAP_ED"/>
    <property type="match status" value="1"/>
</dbReference>
<dbReference type="Proteomes" id="UP000274661">
    <property type="component" value="Unassembled WGS sequence"/>
</dbReference>
<dbReference type="SUPFAM" id="SSF46785">
    <property type="entry name" value="Winged helix' DNA-binding domain"/>
    <property type="match status" value="1"/>
</dbReference>
<dbReference type="OrthoDB" id="6155297at2"/>
<dbReference type="SUPFAM" id="SSF51206">
    <property type="entry name" value="cAMP-binding domain-like"/>
    <property type="match status" value="1"/>
</dbReference>
<evidence type="ECO:0000313" key="6">
    <source>
        <dbReference type="Proteomes" id="UP000274661"/>
    </source>
</evidence>
<keyword evidence="6" id="KW-1185">Reference proteome</keyword>
<dbReference type="InterPro" id="IPR014710">
    <property type="entry name" value="RmlC-like_jellyroll"/>
</dbReference>
<dbReference type="Gene3D" id="2.60.120.10">
    <property type="entry name" value="Jelly Rolls"/>
    <property type="match status" value="1"/>
</dbReference>
<evidence type="ECO:0000259" key="4">
    <source>
        <dbReference type="PROSITE" id="PS51063"/>
    </source>
</evidence>
<feature type="domain" description="HTH crp-type" evidence="4">
    <location>
        <begin position="146"/>
        <end position="220"/>
    </location>
</feature>
<evidence type="ECO:0000256" key="3">
    <source>
        <dbReference type="ARBA" id="ARBA00023163"/>
    </source>
</evidence>
<comment type="caution">
    <text evidence="5">The sequence shown here is derived from an EMBL/GenBank/DDBJ whole genome shotgun (WGS) entry which is preliminary data.</text>
</comment>
<keyword evidence="1" id="KW-0805">Transcription regulation</keyword>
<dbReference type="InterPro" id="IPR000595">
    <property type="entry name" value="cNMP-bd_dom"/>
</dbReference>